<evidence type="ECO:0000256" key="9">
    <source>
        <dbReference type="PROSITE-ProRule" id="PRU00169"/>
    </source>
</evidence>
<comment type="catalytic activity">
    <reaction evidence="2">
        <text>L-glutamyl-[protein] + S-adenosyl-L-methionine = [protein]-L-glutamate 5-O-methyl ester + S-adenosyl-L-homocysteine</text>
        <dbReference type="Rhea" id="RHEA:24452"/>
        <dbReference type="Rhea" id="RHEA-COMP:10208"/>
        <dbReference type="Rhea" id="RHEA-COMP:10311"/>
        <dbReference type="ChEBI" id="CHEBI:29973"/>
        <dbReference type="ChEBI" id="CHEBI:57856"/>
        <dbReference type="ChEBI" id="CHEBI:59789"/>
        <dbReference type="ChEBI" id="CHEBI:82795"/>
        <dbReference type="EC" id="2.1.1.80"/>
    </reaction>
</comment>
<dbReference type="SUPFAM" id="SSF52738">
    <property type="entry name" value="Methylesterase CheB, C-terminal domain"/>
    <property type="match status" value="1"/>
</dbReference>
<feature type="domain" description="CheB-type methylesterase" evidence="14">
    <location>
        <begin position="59"/>
        <end position="241"/>
    </location>
</feature>
<dbReference type="SMART" id="SM00138">
    <property type="entry name" value="MeTrc"/>
    <property type="match status" value="1"/>
</dbReference>
<dbReference type="FunFam" id="3.30.565.10:FF:000006">
    <property type="entry name" value="Sensor histidine kinase WalK"/>
    <property type="match status" value="1"/>
</dbReference>
<protein>
    <submittedName>
        <fullName evidence="16">Signal transduction histidine kinase</fullName>
        <ecNumber evidence="16">2.7.13.3</ecNumber>
    </submittedName>
</protein>
<dbReference type="SUPFAM" id="SSF53335">
    <property type="entry name" value="S-adenosyl-L-methionine-dependent methyltransferases"/>
    <property type="match status" value="1"/>
</dbReference>
<feature type="region of interest" description="Disordered" evidence="11">
    <location>
        <begin position="1"/>
        <end position="51"/>
    </location>
</feature>
<keyword evidence="8" id="KW-0378">Hydrolase</keyword>
<dbReference type="InterPro" id="IPR003661">
    <property type="entry name" value="HisK_dim/P_dom"/>
</dbReference>
<dbReference type="GO" id="GO:0005737">
    <property type="term" value="C:cytoplasm"/>
    <property type="evidence" value="ECO:0007669"/>
    <property type="project" value="InterPro"/>
</dbReference>
<dbReference type="HOGENOM" id="CLU_000892_0_0_7"/>
<dbReference type="eggNOG" id="COG2201">
    <property type="taxonomic scope" value="Bacteria"/>
</dbReference>
<sequence length="1279" mass="139854">MQTVGSPPVGGRRAAAPPLTAGLAASHPPSTEHRGLTMATPKPEPAASDAQEAEWRAREGERLLVVGIGASAGGLEALERFLRRVPPDSGLAYVVVQHLSPEHESSLADILARATQLPVELASEGKRIERDHVYVIPPAAGLVVERGALRLVPFDHKGARLLVNTFLTSLAEDQRENAVGIVLSGTGSDGALGIAAVKRHGGRTFAQAPGDARYESMPAAAIATGMVEQVLPAEEIPAALVKLAAERRHHPPESARGEAEGLGQALEAVGRTTGHDFSRYKRTTILRRLHRRMAATGVGTVREYAALLQGDADETRLLAEDLTINVTSFFRDDAPFRVLEQVVIPDLLKRRRAEGVRLWVPACSSGEEAYSLAILFCERGDELPRPPQIQVFATDIDASALAEARRGQYTSVVERQVSAERLARFFTRRGDSYSVTRPLRDLCIFTEHDLVRDPPFSRMDLVSCRNLLIYLEPALQKRVIELLHYALRPGGYLLLGKAEMIDAQELELFEVVDKTERVFRRREVDRRPAILPPGRRALPLELAAPSRRGDPEVRSAADRSRSIVLEEYAPPSVVVDARGEIRYYWGTKLAFFLPPRAGAPSTNLMHVARRELRVELSAALHNAARQAKPVTYKDVVVEAEGVQRRLNIVVRPLPPSERDPDELFLVVFEELQSVPIAHGTPLDAPTLERHQQLQRDLESTQERLQVTIEELENANEALRSSNEQLQAMNEEMHSANEELQTSQEELQSVNEELNTLNAELNKKVDELELLYGDIQNLFQSTQIATIFLDRQSRIARFTPAATAVFRLADGDVGRPLSDFAARFDAQGVPQEVARVLETLAPIERTVGLVDEKRSFLMRMNPYRTPSNVIAGVVVSFIDITQLKETEAALRRAVEERERAEQSLRDEDRRKDQFLAVLSHELRNPLAPILSSLHVLEHGTADTGAAAKAHAIIARQVGYLARLVDDLLDVTRIANGKLQVERRPLDLRELARRTAEDHRVTFTTREVALEVALPHEPVWVEGDSTRLAQVIGNVLQNAAKFTPGGGSVRLSLEAADPVAVLRVRDTGVGVDPAMIPRLFQPFSQADTTLDRRLGGLGLGLALVKGLVETHGGTIALSSGGKGMGTEVTVRLPLVAAPAGVAVAPAAAPPRPRRILVIEDNVDAAESLRLALELEGHEVAVAHDGPQGIRRAHELTPEVVLCDIGLPEMDGYAVARALRREPGLRNTLLIALTGYALPDDHRRAAEAGFDAHLTKPTTLEGVQEAIDRAPPPASPGGGAPP</sequence>
<feature type="domain" description="Response regulatory" evidence="13">
    <location>
        <begin position="1152"/>
        <end position="1268"/>
    </location>
</feature>
<dbReference type="InterPro" id="IPR036097">
    <property type="entry name" value="HisK_dim/P_sf"/>
</dbReference>
<evidence type="ECO:0000256" key="2">
    <source>
        <dbReference type="ARBA" id="ARBA00001541"/>
    </source>
</evidence>
<dbReference type="Gene3D" id="3.40.50.180">
    <property type="entry name" value="Methylesterase CheB, C-terminal domain"/>
    <property type="match status" value="1"/>
</dbReference>
<dbReference type="GO" id="GO:0008983">
    <property type="term" value="F:protein-glutamate O-methyltransferase activity"/>
    <property type="evidence" value="ECO:0007669"/>
    <property type="project" value="UniProtKB-EC"/>
</dbReference>
<dbReference type="PROSITE" id="PS50109">
    <property type="entry name" value="HIS_KIN"/>
    <property type="match status" value="1"/>
</dbReference>
<dbReference type="Pfam" id="PF03705">
    <property type="entry name" value="CheR_N"/>
    <property type="match status" value="1"/>
</dbReference>
<dbReference type="Gene3D" id="3.40.50.2300">
    <property type="match status" value="1"/>
</dbReference>
<evidence type="ECO:0000256" key="6">
    <source>
        <dbReference type="ARBA" id="ARBA00022691"/>
    </source>
</evidence>
<dbReference type="CDD" id="cd00082">
    <property type="entry name" value="HisKA"/>
    <property type="match status" value="1"/>
</dbReference>
<dbReference type="InterPro" id="IPR003594">
    <property type="entry name" value="HATPase_dom"/>
</dbReference>
<dbReference type="PROSITE" id="PS50123">
    <property type="entry name" value="CHER"/>
    <property type="match status" value="1"/>
</dbReference>
<dbReference type="GO" id="GO:0008984">
    <property type="term" value="F:protein-glutamate methylesterase activity"/>
    <property type="evidence" value="ECO:0007669"/>
    <property type="project" value="InterPro"/>
</dbReference>
<dbReference type="SUPFAM" id="SSF47384">
    <property type="entry name" value="Homodimeric domain of signal transducing histidine kinase"/>
    <property type="match status" value="1"/>
</dbReference>
<feature type="active site" evidence="8">
    <location>
        <position position="189"/>
    </location>
</feature>
<dbReference type="Gene3D" id="1.10.155.10">
    <property type="entry name" value="Chemotaxis receptor methyltransferase CheR, N-terminal domain"/>
    <property type="match status" value="1"/>
</dbReference>
<dbReference type="InterPro" id="IPR000673">
    <property type="entry name" value="Sig_transdc_resp-reg_Me-estase"/>
</dbReference>
<evidence type="ECO:0000259" key="15">
    <source>
        <dbReference type="PROSITE" id="PS50123"/>
    </source>
</evidence>
<dbReference type="InterPro" id="IPR000780">
    <property type="entry name" value="CheR_MeTrfase"/>
</dbReference>
<dbReference type="InterPro" id="IPR036890">
    <property type="entry name" value="HATPase_C_sf"/>
</dbReference>
<dbReference type="InterPro" id="IPR022641">
    <property type="entry name" value="CheR_N"/>
</dbReference>
<dbReference type="InterPro" id="IPR035909">
    <property type="entry name" value="CheB_C"/>
</dbReference>
<keyword evidence="3 9" id="KW-0597">Phosphoprotein</keyword>
<dbReference type="SUPFAM" id="SSF57997">
    <property type="entry name" value="Tropomyosin"/>
    <property type="match status" value="1"/>
</dbReference>
<dbReference type="SUPFAM" id="SSF55874">
    <property type="entry name" value="ATPase domain of HSP90 chaperone/DNA topoisomerase II/histidine kinase"/>
    <property type="match status" value="1"/>
</dbReference>
<evidence type="ECO:0000256" key="11">
    <source>
        <dbReference type="SAM" id="MobiDB-lite"/>
    </source>
</evidence>
<dbReference type="CDD" id="cd17580">
    <property type="entry name" value="REC_2_DhkD-like"/>
    <property type="match status" value="1"/>
</dbReference>
<dbReference type="GO" id="GO:0000156">
    <property type="term" value="F:phosphorelay response regulator activity"/>
    <property type="evidence" value="ECO:0007669"/>
    <property type="project" value="InterPro"/>
</dbReference>
<dbReference type="PROSITE" id="PS50122">
    <property type="entry name" value="CHEB"/>
    <property type="match status" value="1"/>
</dbReference>
<dbReference type="KEGG" id="ade:Adeh_3183"/>
<evidence type="ECO:0000259" key="14">
    <source>
        <dbReference type="PROSITE" id="PS50122"/>
    </source>
</evidence>
<dbReference type="Proteomes" id="UP000001935">
    <property type="component" value="Chromosome"/>
</dbReference>
<dbReference type="InterPro" id="IPR035965">
    <property type="entry name" value="PAS-like_dom_sf"/>
</dbReference>
<feature type="domain" description="Histidine kinase" evidence="12">
    <location>
        <begin position="916"/>
        <end position="1134"/>
    </location>
</feature>
<keyword evidence="8" id="KW-0145">Chemotaxis</keyword>
<evidence type="ECO:0000259" key="12">
    <source>
        <dbReference type="PROSITE" id="PS50109"/>
    </source>
</evidence>
<feature type="domain" description="CheR-type methyltransferase" evidence="15">
    <location>
        <begin position="269"/>
        <end position="522"/>
    </location>
</feature>
<dbReference type="AlphaFoldDB" id="Q2IEE2"/>
<keyword evidence="5 16" id="KW-0808">Transferase</keyword>
<dbReference type="Pfam" id="PF01339">
    <property type="entry name" value="CheB_methylest"/>
    <property type="match status" value="1"/>
</dbReference>
<dbReference type="Pfam" id="PF01739">
    <property type="entry name" value="CheR"/>
    <property type="match status" value="1"/>
</dbReference>
<proteinExistence type="predicted"/>
<dbReference type="Gene3D" id="1.10.287.130">
    <property type="match status" value="1"/>
</dbReference>
<organism evidence="16 17">
    <name type="scientific">Anaeromyxobacter dehalogenans (strain 2CP-C)</name>
    <dbReference type="NCBI Taxonomy" id="290397"/>
    <lineage>
        <taxon>Bacteria</taxon>
        <taxon>Pseudomonadati</taxon>
        <taxon>Myxococcota</taxon>
        <taxon>Myxococcia</taxon>
        <taxon>Myxococcales</taxon>
        <taxon>Cystobacterineae</taxon>
        <taxon>Anaeromyxobacteraceae</taxon>
        <taxon>Anaeromyxobacter</taxon>
    </lineage>
</organism>
<dbReference type="Pfam" id="PF00072">
    <property type="entry name" value="Response_reg"/>
    <property type="match status" value="1"/>
</dbReference>
<keyword evidence="6" id="KW-0949">S-adenosyl-L-methionine</keyword>
<dbReference type="Gene3D" id="3.30.565.10">
    <property type="entry name" value="Histidine kinase-like ATPase, C-terminal domain"/>
    <property type="match status" value="1"/>
</dbReference>
<dbReference type="PANTHER" id="PTHR24422">
    <property type="entry name" value="CHEMOTAXIS PROTEIN METHYLTRANSFERASE"/>
    <property type="match status" value="1"/>
</dbReference>
<dbReference type="CDD" id="cd16434">
    <property type="entry name" value="CheB-CheR_fusion"/>
    <property type="match status" value="1"/>
</dbReference>
<dbReference type="PRINTS" id="PR00996">
    <property type="entry name" value="CHERMTFRASE"/>
</dbReference>
<keyword evidence="7 16" id="KW-0418">Kinase</keyword>
<feature type="active site" evidence="8">
    <location>
        <position position="98"/>
    </location>
</feature>
<feature type="active site" evidence="8">
    <location>
        <position position="71"/>
    </location>
</feature>
<dbReference type="GO" id="GO:0006935">
    <property type="term" value="P:chemotaxis"/>
    <property type="evidence" value="ECO:0007669"/>
    <property type="project" value="UniProtKB-UniRule"/>
</dbReference>
<accession>Q2IEE2</accession>
<dbReference type="SMART" id="SM00448">
    <property type="entry name" value="REC"/>
    <property type="match status" value="1"/>
</dbReference>
<keyword evidence="4" id="KW-0489">Methyltransferase</keyword>
<dbReference type="InterPro" id="IPR001789">
    <property type="entry name" value="Sig_transdc_resp-reg_receiver"/>
</dbReference>
<dbReference type="eggNOG" id="COG1352">
    <property type="taxonomic scope" value="Bacteria"/>
</dbReference>
<dbReference type="SMART" id="SM00388">
    <property type="entry name" value="HisKA"/>
    <property type="match status" value="1"/>
</dbReference>
<evidence type="ECO:0000256" key="5">
    <source>
        <dbReference type="ARBA" id="ARBA00022679"/>
    </source>
</evidence>
<dbReference type="InterPro" id="IPR036804">
    <property type="entry name" value="CheR_N_sf"/>
</dbReference>
<dbReference type="eggNOG" id="ENOG503334N">
    <property type="taxonomic scope" value="Bacteria"/>
</dbReference>
<evidence type="ECO:0000256" key="3">
    <source>
        <dbReference type="ARBA" id="ARBA00022553"/>
    </source>
</evidence>
<dbReference type="InterPro" id="IPR022642">
    <property type="entry name" value="CheR_C"/>
</dbReference>
<dbReference type="SUPFAM" id="SSF47757">
    <property type="entry name" value="Chemotaxis receptor methyltransferase CheR, N-terminal domain"/>
    <property type="match status" value="1"/>
</dbReference>
<dbReference type="EMBL" id="CP000251">
    <property type="protein sequence ID" value="ABC82951.1"/>
    <property type="molecule type" value="Genomic_DNA"/>
</dbReference>
<dbReference type="InterPro" id="IPR011006">
    <property type="entry name" value="CheY-like_superfamily"/>
</dbReference>
<evidence type="ECO:0000256" key="4">
    <source>
        <dbReference type="ARBA" id="ARBA00022603"/>
    </source>
</evidence>
<dbReference type="Gene3D" id="3.30.450.20">
    <property type="entry name" value="PAS domain"/>
    <property type="match status" value="1"/>
</dbReference>
<feature type="modified residue" description="4-aspartylphosphate" evidence="9">
    <location>
        <position position="1201"/>
    </location>
</feature>
<evidence type="ECO:0000313" key="17">
    <source>
        <dbReference type="Proteomes" id="UP000001935"/>
    </source>
</evidence>
<dbReference type="CDD" id="cd02440">
    <property type="entry name" value="AdoMet_MTases"/>
    <property type="match status" value="1"/>
</dbReference>
<dbReference type="eggNOG" id="COG0784">
    <property type="taxonomic scope" value="Bacteria"/>
</dbReference>
<dbReference type="InterPro" id="IPR005467">
    <property type="entry name" value="His_kinase_dom"/>
</dbReference>
<comment type="catalytic activity">
    <reaction evidence="1">
        <text>ATP + protein L-histidine = ADP + protein N-phospho-L-histidine.</text>
        <dbReference type="EC" id="2.7.13.3"/>
    </reaction>
</comment>
<dbReference type="InterPro" id="IPR029063">
    <property type="entry name" value="SAM-dependent_MTases_sf"/>
</dbReference>
<dbReference type="InterPro" id="IPR050903">
    <property type="entry name" value="Bact_Chemotaxis_MeTrfase"/>
</dbReference>
<dbReference type="EC" id="2.7.13.3" evidence="16"/>
<evidence type="ECO:0000313" key="16">
    <source>
        <dbReference type="EMBL" id="ABC82951.1"/>
    </source>
</evidence>
<keyword evidence="10" id="KW-0175">Coiled coil</keyword>
<dbReference type="GO" id="GO:0032259">
    <property type="term" value="P:methylation"/>
    <property type="evidence" value="ECO:0007669"/>
    <property type="project" value="UniProtKB-KW"/>
</dbReference>
<dbReference type="Pfam" id="PF02518">
    <property type="entry name" value="HATPase_c"/>
    <property type="match status" value="1"/>
</dbReference>
<evidence type="ECO:0000256" key="8">
    <source>
        <dbReference type="PROSITE-ProRule" id="PRU00050"/>
    </source>
</evidence>
<gene>
    <name evidence="16" type="ordered locus">Adeh_3183</name>
</gene>
<dbReference type="SMART" id="SM00387">
    <property type="entry name" value="HATPase_c"/>
    <property type="match status" value="1"/>
</dbReference>
<evidence type="ECO:0000256" key="10">
    <source>
        <dbReference type="SAM" id="Coils"/>
    </source>
</evidence>
<dbReference type="PROSITE" id="PS50110">
    <property type="entry name" value="RESPONSE_REGULATORY"/>
    <property type="match status" value="1"/>
</dbReference>
<name>Q2IEE2_ANADE</name>
<evidence type="ECO:0000259" key="13">
    <source>
        <dbReference type="PROSITE" id="PS50110"/>
    </source>
</evidence>
<dbReference type="PANTHER" id="PTHR24422:SF27">
    <property type="entry name" value="PROTEIN-GLUTAMATE O-METHYLTRANSFERASE"/>
    <property type="match status" value="1"/>
</dbReference>
<dbReference type="eggNOG" id="COG5002">
    <property type="taxonomic scope" value="Bacteria"/>
</dbReference>
<dbReference type="SUPFAM" id="SSF52172">
    <property type="entry name" value="CheY-like"/>
    <property type="match status" value="1"/>
</dbReference>
<dbReference type="Gene3D" id="3.40.50.150">
    <property type="entry name" value="Vaccinia Virus protein VP39"/>
    <property type="match status" value="1"/>
</dbReference>
<feature type="compositionally biased region" description="Low complexity" evidence="11">
    <location>
        <begin position="7"/>
        <end position="25"/>
    </location>
</feature>
<dbReference type="SUPFAM" id="SSF55785">
    <property type="entry name" value="PYP-like sensor domain (PAS domain)"/>
    <property type="match status" value="1"/>
</dbReference>
<evidence type="ECO:0000256" key="7">
    <source>
        <dbReference type="ARBA" id="ARBA00022777"/>
    </source>
</evidence>
<feature type="coiled-coil region" evidence="10">
    <location>
        <begin position="879"/>
        <end position="909"/>
    </location>
</feature>
<evidence type="ECO:0000256" key="1">
    <source>
        <dbReference type="ARBA" id="ARBA00000085"/>
    </source>
</evidence>
<dbReference type="GO" id="GO:0000155">
    <property type="term" value="F:phosphorelay sensor kinase activity"/>
    <property type="evidence" value="ECO:0007669"/>
    <property type="project" value="InterPro"/>
</dbReference>
<dbReference type="STRING" id="290397.Adeh_3183"/>
<reference evidence="16" key="1">
    <citation type="submission" date="2006-01" db="EMBL/GenBank/DDBJ databases">
        <title>Complete sequence of Anaeromyxobacter dehalogenans 2CP-C.</title>
        <authorList>
            <consortium name="US DOE Joint Genome Institute"/>
            <person name="Copeland A."/>
            <person name="Lucas S."/>
            <person name="Lapidus A."/>
            <person name="Barry K."/>
            <person name="Detter J.C."/>
            <person name="Glavina T."/>
            <person name="Hammon N."/>
            <person name="Israni S."/>
            <person name="Pitluck S."/>
            <person name="Brettin T."/>
            <person name="Bruce D."/>
            <person name="Han C."/>
            <person name="Tapia R."/>
            <person name="Gilna P."/>
            <person name="Kiss H."/>
            <person name="Schmutz J."/>
            <person name="Larimer F."/>
            <person name="Land M."/>
            <person name="Kyrpides N."/>
            <person name="Anderson I."/>
            <person name="Sanford R.A."/>
            <person name="Ritalahti K.M."/>
            <person name="Thomas H.S."/>
            <person name="Kirby J.R."/>
            <person name="Zhulin I.B."/>
            <person name="Loeffler F.E."/>
            <person name="Richardson P."/>
        </authorList>
    </citation>
    <scope>NUCLEOTIDE SEQUENCE</scope>
    <source>
        <strain evidence="16">2CP-C</strain>
    </source>
</reference>
<feature type="coiled-coil region" evidence="10">
    <location>
        <begin position="690"/>
        <end position="777"/>
    </location>
</feature>
<dbReference type="Pfam" id="PF13596">
    <property type="entry name" value="PAS_10"/>
    <property type="match status" value="1"/>
</dbReference>
<dbReference type="Pfam" id="PF00512">
    <property type="entry name" value="HisKA"/>
    <property type="match status" value="1"/>
</dbReference>